<accession>A0A937CT80</accession>
<dbReference type="RefSeq" id="WP_201673361.1">
    <property type="nucleotide sequence ID" value="NZ_JAEQNE010000001.1"/>
</dbReference>
<gene>
    <name evidence="3" type="ORF">JJ685_06445</name>
</gene>
<dbReference type="Gene3D" id="3.30.70.60">
    <property type="match status" value="1"/>
</dbReference>
<protein>
    <recommendedName>
        <fullName evidence="5">Pilus assembly protein PilO</fullName>
    </recommendedName>
</protein>
<feature type="transmembrane region" description="Helical" evidence="2">
    <location>
        <begin position="20"/>
        <end position="40"/>
    </location>
</feature>
<keyword evidence="2" id="KW-0812">Transmembrane</keyword>
<keyword evidence="4" id="KW-1185">Reference proteome</keyword>
<comment type="caution">
    <text evidence="3">The sequence shown here is derived from an EMBL/GenBank/DDBJ whole genome shotgun (WGS) entry which is preliminary data.</text>
</comment>
<evidence type="ECO:0000256" key="2">
    <source>
        <dbReference type="SAM" id="Phobius"/>
    </source>
</evidence>
<reference evidence="3 4" key="1">
    <citation type="journal article" date="2017" name="Int. J. Syst. Evol. Microbiol.">
        <title>Ramlibacter monticola sp. nov., isolated from forest soil.</title>
        <authorList>
            <person name="Chaudhary D.K."/>
            <person name="Kim J."/>
        </authorList>
    </citation>
    <scope>NUCLEOTIDE SEQUENCE [LARGE SCALE GENOMIC DNA]</scope>
    <source>
        <strain evidence="3 4">KACC 19175</strain>
    </source>
</reference>
<feature type="coiled-coil region" evidence="1">
    <location>
        <begin position="37"/>
        <end position="64"/>
    </location>
</feature>
<keyword evidence="2" id="KW-0472">Membrane</keyword>
<evidence type="ECO:0000313" key="3">
    <source>
        <dbReference type="EMBL" id="MBL0390782.1"/>
    </source>
</evidence>
<evidence type="ECO:0000256" key="1">
    <source>
        <dbReference type="SAM" id="Coils"/>
    </source>
</evidence>
<evidence type="ECO:0008006" key="5">
    <source>
        <dbReference type="Google" id="ProtNLM"/>
    </source>
</evidence>
<keyword evidence="2" id="KW-1133">Transmembrane helix</keyword>
<name>A0A937CT80_9BURK</name>
<organism evidence="3 4">
    <name type="scientific">Ramlibacter monticola</name>
    <dbReference type="NCBI Taxonomy" id="1926872"/>
    <lineage>
        <taxon>Bacteria</taxon>
        <taxon>Pseudomonadati</taxon>
        <taxon>Pseudomonadota</taxon>
        <taxon>Betaproteobacteria</taxon>
        <taxon>Burkholderiales</taxon>
        <taxon>Comamonadaceae</taxon>
        <taxon>Ramlibacter</taxon>
    </lineage>
</organism>
<dbReference type="EMBL" id="JAEQNE010000001">
    <property type="protein sequence ID" value="MBL0390782.1"/>
    <property type="molecule type" value="Genomic_DNA"/>
</dbReference>
<keyword evidence="1" id="KW-0175">Coiled coil</keyword>
<dbReference type="InterPro" id="IPR014717">
    <property type="entry name" value="Transl_elong_EF1B/ribsomal_bS6"/>
</dbReference>
<proteinExistence type="predicted"/>
<evidence type="ECO:0000313" key="4">
    <source>
        <dbReference type="Proteomes" id="UP000599109"/>
    </source>
</evidence>
<sequence length="182" mass="20078">MQIPKLILAEKLLALRWPGAIGALMLAGGLAWGAGMLLPLREQLQASELKVQRAERKAEAVRSGTEAAPLTPAQRRERFYATLPAVAEVTQSVERIYAAANAEKLSLMHGEYSGAELQTAGLVRYKITLPLKGNYEQVRRFITESLKTVPGLALDDVTLQRQNIGETQVEARVQLSLFLTRR</sequence>
<dbReference type="AlphaFoldDB" id="A0A937CT80"/>
<dbReference type="Proteomes" id="UP000599109">
    <property type="component" value="Unassembled WGS sequence"/>
</dbReference>